<keyword evidence="3" id="KW-1185">Reference proteome</keyword>
<proteinExistence type="predicted"/>
<reference evidence="2" key="1">
    <citation type="submission" date="2016-04" db="EMBL/GenBank/DDBJ databases">
        <authorList>
            <person name="Tabuchi Yagui T.R."/>
        </authorList>
    </citation>
    <scope>NUCLEOTIDE SEQUENCE [LARGE SCALE GENOMIC DNA]</scope>
    <source>
        <strain evidence="2">NIES-26</strain>
    </source>
</reference>
<keyword evidence="1" id="KW-0812">Transmembrane</keyword>
<evidence type="ECO:0008006" key="4">
    <source>
        <dbReference type="Google" id="ProtNLM"/>
    </source>
</evidence>
<protein>
    <recommendedName>
        <fullName evidence="4">DUF4112 domain-containing protein</fullName>
    </recommendedName>
</protein>
<name>A0A367RX60_9NOSO</name>
<feature type="transmembrane region" description="Helical" evidence="1">
    <location>
        <begin position="73"/>
        <end position="94"/>
    </location>
</feature>
<evidence type="ECO:0000313" key="3">
    <source>
        <dbReference type="Proteomes" id="UP000252107"/>
    </source>
</evidence>
<dbReference type="Proteomes" id="UP000252107">
    <property type="component" value="Unassembled WGS sequence"/>
</dbReference>
<keyword evidence="1" id="KW-1133">Transmembrane helix</keyword>
<dbReference type="PANTHER" id="PTHR35519">
    <property type="entry name" value="MEMBRANE PROTEINS"/>
    <property type="match status" value="1"/>
</dbReference>
<evidence type="ECO:0000256" key="1">
    <source>
        <dbReference type="SAM" id="Phobius"/>
    </source>
</evidence>
<dbReference type="Pfam" id="PF13430">
    <property type="entry name" value="DUF4112"/>
    <property type="match status" value="1"/>
</dbReference>
<gene>
    <name evidence="2" type="ORF">A6770_11030</name>
</gene>
<keyword evidence="1" id="KW-0472">Membrane</keyword>
<dbReference type="PANTHER" id="PTHR35519:SF2">
    <property type="entry name" value="PH DOMAIN PROTEIN"/>
    <property type="match status" value="1"/>
</dbReference>
<feature type="transmembrane region" description="Helical" evidence="1">
    <location>
        <begin position="38"/>
        <end position="61"/>
    </location>
</feature>
<feature type="transmembrane region" description="Helical" evidence="1">
    <location>
        <begin position="127"/>
        <end position="151"/>
    </location>
</feature>
<organism evidence="2 3">
    <name type="scientific">Nostoc minutum NIES-26</name>
    <dbReference type="NCBI Taxonomy" id="1844469"/>
    <lineage>
        <taxon>Bacteria</taxon>
        <taxon>Bacillati</taxon>
        <taxon>Cyanobacteriota</taxon>
        <taxon>Cyanophyceae</taxon>
        <taxon>Nostocales</taxon>
        <taxon>Nostocaceae</taxon>
        <taxon>Nostoc</taxon>
    </lineage>
</organism>
<comment type="caution">
    <text evidence="2">The sequence shown here is derived from an EMBL/GenBank/DDBJ whole genome shotgun (WGS) entry which is preliminary data.</text>
</comment>
<sequence length="157" mass="17044">MKIQYDPNKVKHLRRIAHLLDTSIPIPGTNYRIGLDPVLGLLGIVGGSGDFIGGLFAAYIVVEAARMGLPSNVIFQMVGNVLIDSLVGLVPAVGDLLDFTWKANSRNIALLDQHINITPQNRKANPLFVIGITILLAFIVLGFGILAIMLIRAIFQF</sequence>
<dbReference type="EMBL" id="LXQD01000054">
    <property type="protein sequence ID" value="RCJ40264.1"/>
    <property type="molecule type" value="Genomic_DNA"/>
</dbReference>
<evidence type="ECO:0000313" key="2">
    <source>
        <dbReference type="EMBL" id="RCJ40264.1"/>
    </source>
</evidence>
<dbReference type="InterPro" id="IPR025187">
    <property type="entry name" value="DUF4112"/>
</dbReference>
<accession>A0A367RX60</accession>
<dbReference type="AlphaFoldDB" id="A0A367RX60"/>